<organism evidence="2 3">
    <name type="scientific">Elaphomyces granulatus</name>
    <dbReference type="NCBI Taxonomy" id="519963"/>
    <lineage>
        <taxon>Eukaryota</taxon>
        <taxon>Fungi</taxon>
        <taxon>Dikarya</taxon>
        <taxon>Ascomycota</taxon>
        <taxon>Pezizomycotina</taxon>
        <taxon>Eurotiomycetes</taxon>
        <taxon>Eurotiomycetidae</taxon>
        <taxon>Eurotiales</taxon>
        <taxon>Elaphomycetaceae</taxon>
        <taxon>Elaphomyces</taxon>
    </lineage>
</organism>
<dbReference type="EMBL" id="NPHW01005139">
    <property type="protein sequence ID" value="OXV07065.1"/>
    <property type="molecule type" value="Genomic_DNA"/>
</dbReference>
<evidence type="ECO:0000256" key="1">
    <source>
        <dbReference type="SAM" id="MobiDB-lite"/>
    </source>
</evidence>
<feature type="compositionally biased region" description="Basic and acidic residues" evidence="1">
    <location>
        <begin position="831"/>
        <end position="844"/>
    </location>
</feature>
<feature type="region of interest" description="Disordered" evidence="1">
    <location>
        <begin position="330"/>
        <end position="349"/>
    </location>
</feature>
<protein>
    <submittedName>
        <fullName evidence="2">Uncharacterized protein</fullName>
    </submittedName>
</protein>
<feature type="region of interest" description="Disordered" evidence="1">
    <location>
        <begin position="134"/>
        <end position="164"/>
    </location>
</feature>
<evidence type="ECO:0000313" key="2">
    <source>
        <dbReference type="EMBL" id="OXV07065.1"/>
    </source>
</evidence>
<proteinExistence type="predicted"/>
<name>A0A232LSD6_9EURO</name>
<sequence>MISGVTFGAERQIRRAKSASSVPRHRQAPSMQLDPEIAKRHAMAAASRAMQRASERSSNESRGSWEYAGGAEKTSMPGGLRSASLTANNTVEDSSIAAVLPSIDEFQGIGGGDCSTPSSYRRLRKAKSMFSTRRRTGNMNLKESTSTEPDISQQGDPLGQPPAHQSIKRSFSFFRSGSQSSQALQRIRSQDAAVQLARSQFSKTQETFEPQERHLSVFARARREQKAFRKTVRTSKDVIPVDDMTPPRPEQSTNAGFQMKARSFSNSVKNRLKRVFGHPKGTDDRSPDQGISGSHFANYVTNDFGTEPDCKSYGQQHGGCDDFLDYANRPRTDENHPPTIRAKRSSESICTTNSRVTSWTDSSTTNTITTRHPLDQNRLSIISEHGDSNQASSDSVNGHNRRTYNAFSKPLKARPSARKLDGTVDTQRVYSALMRRIDQSAGQKEEGTVLIGTVRCGQPVPERASSIRSQYSNPSIRRIPSDLSMKTAQTSLVPDLRPKRSESRLSLQSASAVDNHLLNSMEAAHHNESSPRRRQPKATFWDPESTFFPRTSYCKPKTPSPYRLALSSKQRIDDNLDEDSASVIISKSIAECPSDSPSVYSRTPSGEFSGHESRAFLDALEWRERGMATIFSNQRTSYRSPRKVAGSISSRNAMRPSSEWKAWVHSEVARIEDSESIRSPNGRLAREHYREDTQIHDGDLQRESPEICLPKTIGENRGRNLTNLTGLTSLPYGSSPLVELNGPKPNNFSRPLCCPSSAVIVSATPNTPIDQSPLNSSPETDTLSGASQSFHPLRRSSTLMPSSDHSLMHSKSNASIRYPESPTPRRGSTVKGEDSSPRDRRHPMPDGSRQVFGTGSAKAVPFRSIRGSGRVTDENARTPRTFHDFNESEKYSQLQGLHSTISSKRMVEIFLDSRRIPRETLEQNVNDSVFL</sequence>
<dbReference type="AlphaFoldDB" id="A0A232LSD6"/>
<feature type="compositionally biased region" description="Polar residues" evidence="1">
    <location>
        <begin position="466"/>
        <end position="475"/>
    </location>
</feature>
<feature type="region of interest" description="Disordered" evidence="1">
    <location>
        <begin position="764"/>
        <end position="877"/>
    </location>
</feature>
<dbReference type="Proteomes" id="UP000243515">
    <property type="component" value="Unassembled WGS sequence"/>
</dbReference>
<feature type="compositionally biased region" description="Polar residues" evidence="1">
    <location>
        <begin position="137"/>
        <end position="155"/>
    </location>
</feature>
<dbReference type="OrthoDB" id="9975114at2759"/>
<feature type="region of interest" description="Disordered" evidence="1">
    <location>
        <begin position="462"/>
        <end position="510"/>
    </location>
</feature>
<accession>A0A232LSD6</accession>
<evidence type="ECO:0000313" key="3">
    <source>
        <dbReference type="Proteomes" id="UP000243515"/>
    </source>
</evidence>
<feature type="compositionally biased region" description="Low complexity" evidence="1">
    <location>
        <begin position="43"/>
        <end position="52"/>
    </location>
</feature>
<keyword evidence="3" id="KW-1185">Reference proteome</keyword>
<feature type="region of interest" description="Disordered" evidence="1">
    <location>
        <begin position="1"/>
        <end position="84"/>
    </location>
</feature>
<feature type="compositionally biased region" description="Polar residues" evidence="1">
    <location>
        <begin position="764"/>
        <end position="815"/>
    </location>
</feature>
<gene>
    <name evidence="2" type="ORF">Egran_05169</name>
</gene>
<comment type="caution">
    <text evidence="2">The sequence shown here is derived from an EMBL/GenBank/DDBJ whole genome shotgun (WGS) entry which is preliminary data.</text>
</comment>
<reference evidence="2 3" key="1">
    <citation type="journal article" date="2015" name="Environ. Microbiol.">
        <title>Metagenome sequence of Elaphomyces granulatus from sporocarp tissue reveals Ascomycota ectomycorrhizal fingerprints of genome expansion and a Proteobacteria-rich microbiome.</title>
        <authorList>
            <person name="Quandt C.A."/>
            <person name="Kohler A."/>
            <person name="Hesse C.N."/>
            <person name="Sharpton T.J."/>
            <person name="Martin F."/>
            <person name="Spatafora J.W."/>
        </authorList>
    </citation>
    <scope>NUCLEOTIDE SEQUENCE [LARGE SCALE GENOMIC DNA]</scope>
    <source>
        <strain evidence="2 3">OSC145934</strain>
    </source>
</reference>